<gene>
    <name evidence="1" type="ORF">JOB18_004353</name>
</gene>
<comment type="caution">
    <text evidence="1">The sequence shown here is derived from an EMBL/GenBank/DDBJ whole genome shotgun (WGS) entry which is preliminary data.</text>
</comment>
<dbReference type="AlphaFoldDB" id="A0AAV6SY72"/>
<accession>A0AAV6SY72</accession>
<keyword evidence="2" id="KW-1185">Reference proteome</keyword>
<sequence>MRLDLDELLNMSLRKLKLCLNFMGIISRAGNDRSDFLDRQRDTNEYQLETVGFLCVTCQLVSADFGTV</sequence>
<reference evidence="1 2" key="1">
    <citation type="journal article" date="2021" name="Sci. Rep.">
        <title>Chromosome anchoring in Senegalese sole (Solea senegalensis) reveals sex-associated markers and genome rearrangements in flatfish.</title>
        <authorList>
            <person name="Guerrero-Cozar I."/>
            <person name="Gomez-Garrido J."/>
            <person name="Berbel C."/>
            <person name="Martinez-Blanch J.F."/>
            <person name="Alioto T."/>
            <person name="Claros M.G."/>
            <person name="Gagnaire P.A."/>
            <person name="Manchado M."/>
        </authorList>
    </citation>
    <scope>NUCLEOTIDE SEQUENCE [LARGE SCALE GENOMIC DNA]</scope>
    <source>
        <strain evidence="1">Sse05_10M</strain>
    </source>
</reference>
<evidence type="ECO:0000313" key="2">
    <source>
        <dbReference type="Proteomes" id="UP000693946"/>
    </source>
</evidence>
<dbReference type="EMBL" id="JAGKHQ010000002">
    <property type="protein sequence ID" value="KAG7521686.1"/>
    <property type="molecule type" value="Genomic_DNA"/>
</dbReference>
<dbReference type="Proteomes" id="UP000693946">
    <property type="component" value="Linkage Group LG10"/>
</dbReference>
<protein>
    <submittedName>
        <fullName evidence="1">Uncharacterized protein</fullName>
    </submittedName>
</protein>
<name>A0AAV6SY72_SOLSE</name>
<organism evidence="1 2">
    <name type="scientific">Solea senegalensis</name>
    <name type="common">Senegalese sole</name>
    <dbReference type="NCBI Taxonomy" id="28829"/>
    <lineage>
        <taxon>Eukaryota</taxon>
        <taxon>Metazoa</taxon>
        <taxon>Chordata</taxon>
        <taxon>Craniata</taxon>
        <taxon>Vertebrata</taxon>
        <taxon>Euteleostomi</taxon>
        <taxon>Actinopterygii</taxon>
        <taxon>Neopterygii</taxon>
        <taxon>Teleostei</taxon>
        <taxon>Neoteleostei</taxon>
        <taxon>Acanthomorphata</taxon>
        <taxon>Carangaria</taxon>
        <taxon>Pleuronectiformes</taxon>
        <taxon>Pleuronectoidei</taxon>
        <taxon>Soleidae</taxon>
        <taxon>Solea</taxon>
    </lineage>
</organism>
<evidence type="ECO:0000313" key="1">
    <source>
        <dbReference type="EMBL" id="KAG7521686.1"/>
    </source>
</evidence>
<proteinExistence type="predicted"/>